<dbReference type="Proteomes" id="UP000050517">
    <property type="component" value="Unassembled WGS sequence"/>
</dbReference>
<dbReference type="EMBL" id="LKST01000004">
    <property type="protein sequence ID" value="KQB83361.1"/>
    <property type="molecule type" value="Genomic_DNA"/>
</dbReference>
<dbReference type="InterPro" id="IPR036412">
    <property type="entry name" value="HAD-like_sf"/>
</dbReference>
<dbReference type="SFLD" id="SFLDS00003">
    <property type="entry name" value="Haloacid_Dehalogenase"/>
    <property type="match status" value="1"/>
</dbReference>
<dbReference type="STRING" id="1544416.Cocul_02336"/>
<dbReference type="Pfam" id="PF00702">
    <property type="entry name" value="Hydrolase"/>
    <property type="match status" value="1"/>
</dbReference>
<dbReference type="PANTHER" id="PTHR47829:SF1">
    <property type="entry name" value="HAD FAMILY PHOSPHATASE"/>
    <property type="match status" value="1"/>
</dbReference>
<dbReference type="SUPFAM" id="SSF56784">
    <property type="entry name" value="HAD-like"/>
    <property type="match status" value="1"/>
</dbReference>
<comment type="caution">
    <text evidence="1">The sequence shown here is derived from an EMBL/GenBank/DDBJ whole genome shotgun (WGS) entry which is preliminary data.</text>
</comment>
<dbReference type="EC" id="3.1.3.18" evidence="1"/>
<organism evidence="1 2">
    <name type="scientific">Corynebacterium oculi</name>
    <dbReference type="NCBI Taxonomy" id="1544416"/>
    <lineage>
        <taxon>Bacteria</taxon>
        <taxon>Bacillati</taxon>
        <taxon>Actinomycetota</taxon>
        <taxon>Actinomycetes</taxon>
        <taxon>Mycobacteriales</taxon>
        <taxon>Corynebacteriaceae</taxon>
        <taxon>Corynebacterium</taxon>
    </lineage>
</organism>
<dbReference type="PRINTS" id="PR00413">
    <property type="entry name" value="HADHALOGNASE"/>
</dbReference>
<dbReference type="InterPro" id="IPR006439">
    <property type="entry name" value="HAD-SF_hydro_IA"/>
</dbReference>
<dbReference type="PATRIC" id="fig|1544416.3.peg.2340"/>
<dbReference type="GO" id="GO:0008967">
    <property type="term" value="F:phosphoglycolate phosphatase activity"/>
    <property type="evidence" value="ECO:0007669"/>
    <property type="project" value="UniProtKB-EC"/>
</dbReference>
<name>A0A0Q1DTH0_9CORY</name>
<reference evidence="1 2" key="1">
    <citation type="submission" date="2015-10" db="EMBL/GenBank/DDBJ databases">
        <title>Corynebacteirum lowii and Corynebacterium oculi species nova, derived from human clinical disease and and emended description of Corynebacterium mastiditis.</title>
        <authorList>
            <person name="Bernard K."/>
            <person name="Pacheco A.L."/>
            <person name="Mcdougall C."/>
            <person name="Burtx T."/>
            <person name="Weibe D."/>
            <person name="Tyler S."/>
            <person name="Olson A.B."/>
            <person name="Cnockaert M."/>
            <person name="Eguchi H."/>
            <person name="Kuwahara T."/>
            <person name="Nakayama-Imaohji H."/>
            <person name="Boudewijins M."/>
            <person name="Van Hoecke F."/>
            <person name="Bernier A.-M."/>
            <person name="Vandamme P."/>
        </authorList>
    </citation>
    <scope>NUCLEOTIDE SEQUENCE [LARGE SCALE GENOMIC DNA]</scope>
    <source>
        <strain evidence="1 2">NML 130210</strain>
    </source>
</reference>
<evidence type="ECO:0000313" key="2">
    <source>
        <dbReference type="Proteomes" id="UP000050517"/>
    </source>
</evidence>
<evidence type="ECO:0000313" key="1">
    <source>
        <dbReference type="EMBL" id="KQB83361.1"/>
    </source>
</evidence>
<dbReference type="InterPro" id="IPR023198">
    <property type="entry name" value="PGP-like_dom2"/>
</dbReference>
<dbReference type="OrthoDB" id="9810501at2"/>
<dbReference type="Gene3D" id="3.40.50.1000">
    <property type="entry name" value="HAD superfamily/HAD-like"/>
    <property type="match status" value="1"/>
</dbReference>
<dbReference type="RefSeq" id="WP_150114477.1">
    <property type="nucleotide sequence ID" value="NZ_LKST01000004.1"/>
</dbReference>
<accession>A0A0Q1DTH0</accession>
<dbReference type="PANTHER" id="PTHR47829">
    <property type="entry name" value="HYDROLASE, PUTATIVE (AFU_ORTHOLOGUE AFUA_1G12880)-RELATED"/>
    <property type="match status" value="1"/>
</dbReference>
<dbReference type="Gene3D" id="1.10.150.240">
    <property type="entry name" value="Putative phosphatase, domain 2"/>
    <property type="match status" value="1"/>
</dbReference>
<dbReference type="InterPro" id="IPR052898">
    <property type="entry name" value="ACAD10-like"/>
</dbReference>
<keyword evidence="2" id="KW-1185">Reference proteome</keyword>
<gene>
    <name evidence="1" type="primary">gph_2</name>
    <name evidence="1" type="ORF">Cocul_02336</name>
</gene>
<dbReference type="InterPro" id="IPR023214">
    <property type="entry name" value="HAD_sf"/>
</dbReference>
<keyword evidence="1" id="KW-0378">Hydrolase</keyword>
<dbReference type="AlphaFoldDB" id="A0A0Q1DTH0"/>
<proteinExistence type="predicted"/>
<dbReference type="NCBIfam" id="TIGR01509">
    <property type="entry name" value="HAD-SF-IA-v3"/>
    <property type="match status" value="1"/>
</dbReference>
<sequence>MEMTIPEYGKYSHYNTIFFDFGGVLSPPLDVLFQSYEEKTGIKKEELSSAMYSVAREMKVPTLAPIELALITEEEWMRRIHSWLNKRKIDTSRSDLDFGRQWFAGHTVNGSMKDLLLRLKDSGYKVGLLTNNVREWEPYWRSMVCLDEHVDTIIDSYAVGVRKPDPAIFLLATEKISSEPNQCILIDDLRENCLSAESCGWSSVQFSSDEQVVQDIIGLLSREAKDGNRD</sequence>
<dbReference type="SFLD" id="SFLDG01129">
    <property type="entry name" value="C1.5:_HAD__Beta-PGM__Phosphata"/>
    <property type="match status" value="1"/>
</dbReference>
<dbReference type="CDD" id="cd02603">
    <property type="entry name" value="HAD_sEH-N_like"/>
    <property type="match status" value="1"/>
</dbReference>
<protein>
    <submittedName>
        <fullName evidence="1">Phosphoglycolate phosphatase</fullName>
        <ecNumber evidence="1">3.1.3.18</ecNumber>
    </submittedName>
</protein>